<organism evidence="1 2">
    <name type="scientific">Microcystis aeruginosa PCC 9809</name>
    <dbReference type="NCBI Taxonomy" id="1160285"/>
    <lineage>
        <taxon>Bacteria</taxon>
        <taxon>Bacillati</taxon>
        <taxon>Cyanobacteriota</taxon>
        <taxon>Cyanophyceae</taxon>
        <taxon>Oscillatoriophycideae</taxon>
        <taxon>Chroococcales</taxon>
        <taxon>Microcystaceae</taxon>
        <taxon>Microcystis</taxon>
    </lineage>
</organism>
<gene>
    <name evidence="1" type="ORF">MICAH_4170005</name>
</gene>
<sequence>MGEDKNYRDMYKEFKQNLKLPLSYVEEMCSSKYFNHFYTEEEIRKVYSRWT</sequence>
<dbReference type="Proteomes" id="UP000004775">
    <property type="component" value="Unassembled WGS sequence"/>
</dbReference>
<dbReference type="AlphaFoldDB" id="I4HXV8"/>
<accession>I4HXV8</accession>
<dbReference type="EMBL" id="CAIO01000354">
    <property type="protein sequence ID" value="CCI26882.1"/>
    <property type="molecule type" value="Genomic_DNA"/>
</dbReference>
<protein>
    <submittedName>
        <fullName evidence="1">Uncharacterized protein</fullName>
    </submittedName>
</protein>
<evidence type="ECO:0000313" key="2">
    <source>
        <dbReference type="Proteomes" id="UP000004775"/>
    </source>
</evidence>
<name>I4HXV8_MICAE</name>
<proteinExistence type="predicted"/>
<dbReference type="HOGENOM" id="CLU_3100818_0_0_3"/>
<reference evidence="1 2" key="1">
    <citation type="submission" date="2012-04" db="EMBL/GenBank/DDBJ databases">
        <authorList>
            <person name="Genoscope - CEA"/>
        </authorList>
    </citation>
    <scope>NUCLEOTIDE SEQUENCE [LARGE SCALE GENOMIC DNA]</scope>
    <source>
        <strain evidence="1 2">9809</strain>
    </source>
</reference>
<comment type="caution">
    <text evidence="1">The sequence shown here is derived from an EMBL/GenBank/DDBJ whole genome shotgun (WGS) entry which is preliminary data.</text>
</comment>
<evidence type="ECO:0000313" key="1">
    <source>
        <dbReference type="EMBL" id="CCI26882.1"/>
    </source>
</evidence>